<organism evidence="2 3">
    <name type="scientific">Streptomyces sporangiiformans</name>
    <dbReference type="NCBI Taxonomy" id="2315329"/>
    <lineage>
        <taxon>Bacteria</taxon>
        <taxon>Bacillati</taxon>
        <taxon>Actinomycetota</taxon>
        <taxon>Actinomycetes</taxon>
        <taxon>Kitasatosporales</taxon>
        <taxon>Streptomycetaceae</taxon>
        <taxon>Streptomyces</taxon>
    </lineage>
</organism>
<dbReference type="Proteomes" id="UP000317378">
    <property type="component" value="Unassembled WGS sequence"/>
</dbReference>
<sequence>MAMTRRTKVRLWRWRRNPLRRRVDVVEAWVVLAAWIFAVVGGLLAGLVAANALSQSLDRQREERRPVPAVLAEDAPGAVPSSVVGDDRVWAKVRWKAPDGSAHTGRAKVDPETRAGSRTTVWTDRHGTLMSEPVSQAEAVLQATSAGLLAAMGGCGVVTLTAWGVRARIDRVRMRQWAVEWEQADLRWGGKTG</sequence>
<proteinExistence type="predicted"/>
<reference evidence="2 3" key="1">
    <citation type="submission" date="2019-06" db="EMBL/GenBank/DDBJ databases">
        <title>Streptomyces sporangiiformans sp. nov., a novel actinomycete isolated from soil in Mount Song.</title>
        <authorList>
            <person name="Han L."/>
        </authorList>
    </citation>
    <scope>NUCLEOTIDE SEQUENCE [LARGE SCALE GENOMIC DNA]</scope>
    <source>
        <strain evidence="2 3">NEAU-SSA 1</strain>
    </source>
</reference>
<keyword evidence="3" id="KW-1185">Reference proteome</keyword>
<dbReference type="OrthoDB" id="4213157at2"/>
<accession>A0A505CZZ7</accession>
<dbReference type="EMBL" id="VCHX02000352">
    <property type="protein sequence ID" value="TPQ15472.1"/>
    <property type="molecule type" value="Genomic_DNA"/>
</dbReference>
<feature type="transmembrane region" description="Helical" evidence="1">
    <location>
        <begin position="139"/>
        <end position="165"/>
    </location>
</feature>
<dbReference type="InterPro" id="IPR039708">
    <property type="entry name" value="MT1774/Rv1733c-like"/>
</dbReference>
<gene>
    <name evidence="2" type="ORF">FGD71_046840</name>
</gene>
<comment type="caution">
    <text evidence="2">The sequence shown here is derived from an EMBL/GenBank/DDBJ whole genome shotgun (WGS) entry which is preliminary data.</text>
</comment>
<dbReference type="PANTHER" id="PTHR42305:SF1">
    <property type="entry name" value="MEMBRANE PROTEIN RV1733C-RELATED"/>
    <property type="match status" value="1"/>
</dbReference>
<evidence type="ECO:0000313" key="3">
    <source>
        <dbReference type="Proteomes" id="UP000317378"/>
    </source>
</evidence>
<dbReference type="PANTHER" id="PTHR42305">
    <property type="entry name" value="MEMBRANE PROTEIN RV1733C-RELATED"/>
    <property type="match status" value="1"/>
</dbReference>
<evidence type="ECO:0000256" key="1">
    <source>
        <dbReference type="SAM" id="Phobius"/>
    </source>
</evidence>
<keyword evidence="1" id="KW-0812">Transmembrane</keyword>
<keyword evidence="1" id="KW-0472">Membrane</keyword>
<evidence type="ECO:0000313" key="2">
    <source>
        <dbReference type="EMBL" id="TPQ15472.1"/>
    </source>
</evidence>
<keyword evidence="1" id="KW-1133">Transmembrane helix</keyword>
<dbReference type="RefSeq" id="WP_119106745.1">
    <property type="nucleotide sequence ID" value="NZ_QXMJ01000352.1"/>
</dbReference>
<dbReference type="AlphaFoldDB" id="A0A505CZZ7"/>
<name>A0A505CZZ7_9ACTN</name>
<protein>
    <submittedName>
        <fullName evidence="2">Uncharacterized protein</fullName>
    </submittedName>
</protein>